<feature type="transmembrane region" description="Helical" evidence="1">
    <location>
        <begin position="34"/>
        <end position="51"/>
    </location>
</feature>
<organism evidence="3 4">
    <name type="scientific">Moritella marina ATCC 15381</name>
    <dbReference type="NCBI Taxonomy" id="1202962"/>
    <lineage>
        <taxon>Bacteria</taxon>
        <taxon>Pseudomonadati</taxon>
        <taxon>Pseudomonadota</taxon>
        <taxon>Gammaproteobacteria</taxon>
        <taxon>Alteromonadales</taxon>
        <taxon>Moritellaceae</taxon>
        <taxon>Moritella</taxon>
    </lineage>
</organism>
<feature type="transmembrane region" description="Helical" evidence="1">
    <location>
        <begin position="57"/>
        <end position="76"/>
    </location>
</feature>
<dbReference type="KEGG" id="mmaa:FR932_10325"/>
<name>A0A5J6WP57_MORMI</name>
<keyword evidence="1" id="KW-0472">Membrane</keyword>
<keyword evidence="1" id="KW-0812">Transmembrane</keyword>
<evidence type="ECO:0000313" key="4">
    <source>
        <dbReference type="Proteomes" id="UP000327424"/>
    </source>
</evidence>
<dbReference type="Pfam" id="PF14317">
    <property type="entry name" value="YcxB"/>
    <property type="match status" value="1"/>
</dbReference>
<feature type="domain" description="YcxB-like C-terminal" evidence="2">
    <location>
        <begin position="102"/>
        <end position="155"/>
    </location>
</feature>
<evidence type="ECO:0000313" key="3">
    <source>
        <dbReference type="EMBL" id="QFI38212.1"/>
    </source>
</evidence>
<dbReference type="Proteomes" id="UP000327424">
    <property type="component" value="Chromosome"/>
</dbReference>
<evidence type="ECO:0000256" key="1">
    <source>
        <dbReference type="SAM" id="Phobius"/>
    </source>
</evidence>
<keyword evidence="4" id="KW-1185">Reference proteome</keyword>
<reference evidence="3 4" key="1">
    <citation type="submission" date="2019-09" db="EMBL/GenBank/DDBJ databases">
        <title>Hybrid Assembly of the complete Genome of the Deep-Sea Bacterium Moritella marina from long Nanopore and Illumina reads.</title>
        <authorList>
            <person name="Magin S."/>
            <person name="Georgoulis A."/>
            <person name="Papadimitriou K."/>
            <person name="Iliakis G."/>
            <person name="Vorgias C.E."/>
        </authorList>
    </citation>
    <scope>NUCLEOTIDE SEQUENCE [LARGE SCALE GENOMIC DNA]</scope>
    <source>
        <strain evidence="3 4">MP-1</strain>
    </source>
</reference>
<sequence>MSKDFDFTTEYTLDKPFFAECYGQTNRPAKFPKAYLKGIMFLIFGVVLVKFELLPSGYVGWFFITLSIIEVFSIYFKRSWWLCRQKFSLNSGSKVVFQGDTNGVSYKNGKNTRNIAWTEIDQLQQTDLGFILHMGKQRQYVSKSCLSDEVIAFMVEQHAVSKMN</sequence>
<dbReference type="AlphaFoldDB" id="A0A5J6WP57"/>
<proteinExistence type="predicted"/>
<protein>
    <submittedName>
        <fullName evidence="3">YcxB family protein</fullName>
    </submittedName>
</protein>
<accession>A0A5J6WP57</accession>
<dbReference type="EMBL" id="CP044399">
    <property type="protein sequence ID" value="QFI38212.1"/>
    <property type="molecule type" value="Genomic_DNA"/>
</dbReference>
<dbReference type="RefSeq" id="WP_019440538.1">
    <property type="nucleotide sequence ID" value="NZ_ALOE01000009.1"/>
</dbReference>
<dbReference type="InterPro" id="IPR025588">
    <property type="entry name" value="YcxB-like_C"/>
</dbReference>
<dbReference type="OrthoDB" id="6118195at2"/>
<gene>
    <name evidence="3" type="ORF">FR932_10325</name>
</gene>
<keyword evidence="1" id="KW-1133">Transmembrane helix</keyword>
<evidence type="ECO:0000259" key="2">
    <source>
        <dbReference type="Pfam" id="PF14317"/>
    </source>
</evidence>